<sequence>FAFVRDKNENETDPNDIDWSTWTSNGHSIISAFTLLIGIAVARLGLYMADLSISQIMQEKVPERERNTVFGVQDSIAQFFSMLKVEFAIFCKQFQVVDYEEKIEVANSNTEKNHNESGNVSVKANESTREHISASSDMQ</sequence>
<keyword evidence="2 6" id="KW-0813">Transport</keyword>
<dbReference type="WBParaSite" id="BPAG_0000476701-mRNA-1">
    <property type="protein sequence ID" value="BPAG_0000476701-mRNA-1"/>
    <property type="gene ID" value="BPAG_0000476701"/>
</dbReference>
<keyword evidence="6" id="KW-0406">Ion transport</keyword>
<dbReference type="GO" id="GO:0005381">
    <property type="term" value="F:iron ion transmembrane transporter activity"/>
    <property type="evidence" value="ECO:0007669"/>
    <property type="project" value="UniProtKB-UniRule"/>
</dbReference>
<evidence type="ECO:0000256" key="7">
    <source>
        <dbReference type="SAM" id="MobiDB-lite"/>
    </source>
</evidence>
<accession>A0A0N4T980</accession>
<dbReference type="PANTHER" id="PTHR11660:SF57">
    <property type="entry name" value="SOLUTE CARRIER FAMILY 40 MEMBER"/>
    <property type="match status" value="1"/>
</dbReference>
<evidence type="ECO:0000313" key="8">
    <source>
        <dbReference type="EMBL" id="VDN85918.1"/>
    </source>
</evidence>
<evidence type="ECO:0000256" key="6">
    <source>
        <dbReference type="RuleBase" id="RU365065"/>
    </source>
</evidence>
<dbReference type="Proteomes" id="UP000278627">
    <property type="component" value="Unassembled WGS sequence"/>
</dbReference>
<comment type="caution">
    <text evidence="6">Lacks conserved residue(s) required for the propagation of feature annotation.</text>
</comment>
<dbReference type="PANTHER" id="PTHR11660">
    <property type="entry name" value="SOLUTE CARRIER FAMILY 40 MEMBER"/>
    <property type="match status" value="1"/>
</dbReference>
<evidence type="ECO:0000313" key="9">
    <source>
        <dbReference type="Proteomes" id="UP000278627"/>
    </source>
</evidence>
<evidence type="ECO:0000256" key="2">
    <source>
        <dbReference type="ARBA" id="ARBA00022448"/>
    </source>
</evidence>
<evidence type="ECO:0000256" key="4">
    <source>
        <dbReference type="ARBA" id="ARBA00022989"/>
    </source>
</evidence>
<evidence type="ECO:0000256" key="5">
    <source>
        <dbReference type="ARBA" id="ARBA00023136"/>
    </source>
</evidence>
<comment type="similarity">
    <text evidence="6">Belongs to the ferroportin (FP) (TC 2.A.100) family. SLC40A subfamily.</text>
</comment>
<reference evidence="10" key="1">
    <citation type="submission" date="2017-02" db="UniProtKB">
        <authorList>
            <consortium name="WormBaseParasite"/>
        </authorList>
    </citation>
    <scope>IDENTIFICATION</scope>
</reference>
<dbReference type="EMBL" id="UZAD01002613">
    <property type="protein sequence ID" value="VDN85918.1"/>
    <property type="molecule type" value="Genomic_DNA"/>
</dbReference>
<feature type="compositionally biased region" description="Polar residues" evidence="7">
    <location>
        <begin position="107"/>
        <end position="125"/>
    </location>
</feature>
<gene>
    <name evidence="8" type="ORF">BPAG_LOCUS4732</name>
</gene>
<dbReference type="InterPro" id="IPR009716">
    <property type="entry name" value="Ferroportin-1"/>
</dbReference>
<dbReference type="GO" id="GO:0016020">
    <property type="term" value="C:membrane"/>
    <property type="evidence" value="ECO:0007669"/>
    <property type="project" value="UniProtKB-SubCell"/>
</dbReference>
<organism evidence="10">
    <name type="scientific">Brugia pahangi</name>
    <name type="common">Filarial nematode worm</name>
    <dbReference type="NCBI Taxonomy" id="6280"/>
    <lineage>
        <taxon>Eukaryota</taxon>
        <taxon>Metazoa</taxon>
        <taxon>Ecdysozoa</taxon>
        <taxon>Nematoda</taxon>
        <taxon>Chromadorea</taxon>
        <taxon>Rhabditida</taxon>
        <taxon>Spirurina</taxon>
        <taxon>Spiruromorpha</taxon>
        <taxon>Filarioidea</taxon>
        <taxon>Onchocercidae</taxon>
        <taxon>Brugia</taxon>
    </lineage>
</organism>
<dbReference type="AlphaFoldDB" id="A0A0N4T980"/>
<comment type="subcellular location">
    <subcellularLocation>
        <location evidence="1 6">Membrane</location>
        <topology evidence="1 6">Multi-pass membrane protein</topology>
    </subcellularLocation>
</comment>
<evidence type="ECO:0000313" key="10">
    <source>
        <dbReference type="WBParaSite" id="BPAG_0000476701-mRNA-1"/>
    </source>
</evidence>
<dbReference type="Pfam" id="PF06963">
    <property type="entry name" value="FPN1"/>
    <property type="match status" value="1"/>
</dbReference>
<reference evidence="8 9" key="2">
    <citation type="submission" date="2018-11" db="EMBL/GenBank/DDBJ databases">
        <authorList>
            <consortium name="Pathogen Informatics"/>
        </authorList>
    </citation>
    <scope>NUCLEOTIDE SEQUENCE [LARGE SCALE GENOMIC DNA]</scope>
</reference>
<comment type="function">
    <text evidence="6">May be involved in iron transport and iron homeostasis.</text>
</comment>
<keyword evidence="5 6" id="KW-0472">Membrane</keyword>
<protein>
    <recommendedName>
        <fullName evidence="6">Solute carrier family 40 member</fullName>
    </recommendedName>
</protein>
<evidence type="ECO:0000256" key="3">
    <source>
        <dbReference type="ARBA" id="ARBA00022692"/>
    </source>
</evidence>
<evidence type="ECO:0000256" key="1">
    <source>
        <dbReference type="ARBA" id="ARBA00004141"/>
    </source>
</evidence>
<keyword evidence="9" id="KW-1185">Reference proteome</keyword>
<keyword evidence="4 6" id="KW-1133">Transmembrane helix</keyword>
<feature type="region of interest" description="Disordered" evidence="7">
    <location>
        <begin position="107"/>
        <end position="139"/>
    </location>
</feature>
<feature type="transmembrane region" description="Helical" evidence="6">
    <location>
        <begin position="29"/>
        <end position="49"/>
    </location>
</feature>
<proteinExistence type="inferred from homology"/>
<keyword evidence="3 6" id="KW-0812">Transmembrane</keyword>
<name>A0A0N4T980_BRUPA</name>